<accession>A0A916LHP9</accession>
<sequence>MPASTAASLTRYRVAKLSVPSKIRSYCLNRSTALLGASRSSCSRTRISGLIATIESRAD</sequence>
<organism evidence="1 2">
    <name type="scientific">Mycobacterium tuberculosis</name>
    <dbReference type="NCBI Taxonomy" id="1773"/>
    <lineage>
        <taxon>Bacteria</taxon>
        <taxon>Bacillati</taxon>
        <taxon>Actinomycetota</taxon>
        <taxon>Actinomycetes</taxon>
        <taxon>Mycobacteriales</taxon>
        <taxon>Mycobacteriaceae</taxon>
        <taxon>Mycobacterium</taxon>
        <taxon>Mycobacterium tuberculosis complex</taxon>
    </lineage>
</organism>
<protein>
    <submittedName>
        <fullName evidence="1">Uncharacterized protein</fullName>
    </submittedName>
</protein>
<dbReference type="AlphaFoldDB" id="A0A916LHP9"/>
<dbReference type="Proteomes" id="UP000039021">
    <property type="component" value="Unassembled WGS sequence"/>
</dbReference>
<evidence type="ECO:0000313" key="1">
    <source>
        <dbReference type="EMBL" id="CPB96086.1"/>
    </source>
</evidence>
<name>A0A916LHP9_MYCTX</name>
<evidence type="ECO:0000313" key="2">
    <source>
        <dbReference type="Proteomes" id="UP000039021"/>
    </source>
</evidence>
<gene>
    <name evidence="1" type="ORF">ERS007739_05488</name>
</gene>
<proteinExistence type="predicted"/>
<dbReference type="EMBL" id="CSBK01004511">
    <property type="protein sequence ID" value="CPB96086.1"/>
    <property type="molecule type" value="Genomic_DNA"/>
</dbReference>
<reference evidence="2" key="1">
    <citation type="submission" date="2015-03" db="EMBL/GenBank/DDBJ databases">
        <authorList>
            <consortium name="Pathogen Informatics"/>
        </authorList>
    </citation>
    <scope>NUCLEOTIDE SEQUENCE [LARGE SCALE GENOMIC DNA]</scope>
    <source>
        <strain evidence="2">N09902308</strain>
    </source>
</reference>
<comment type="caution">
    <text evidence="1">The sequence shown here is derived from an EMBL/GenBank/DDBJ whole genome shotgun (WGS) entry which is preliminary data.</text>
</comment>